<feature type="domain" description="Fatty acid hydroxylase" evidence="8">
    <location>
        <begin position="39"/>
        <end position="118"/>
    </location>
</feature>
<evidence type="ECO:0000313" key="9">
    <source>
        <dbReference type="EMBL" id="CAD7248422.1"/>
    </source>
</evidence>
<reference evidence="9" key="1">
    <citation type="submission" date="2020-11" db="EMBL/GenBank/DDBJ databases">
        <authorList>
            <person name="Tran Van P."/>
        </authorList>
    </citation>
    <scope>NUCLEOTIDE SEQUENCE</scope>
</reference>
<name>A0A7R8XJU1_9CRUS</name>
<protein>
    <recommendedName>
        <fullName evidence="8">Fatty acid hydroxylase domain-containing protein</fullName>
    </recommendedName>
</protein>
<feature type="transmembrane region" description="Helical" evidence="7">
    <location>
        <begin position="189"/>
        <end position="207"/>
    </location>
</feature>
<gene>
    <name evidence="9" type="ORF">DSTB1V02_LOCUS8235</name>
</gene>
<evidence type="ECO:0000313" key="10">
    <source>
        <dbReference type="Proteomes" id="UP000677054"/>
    </source>
</evidence>
<dbReference type="GO" id="GO:0008610">
    <property type="term" value="P:lipid biosynthetic process"/>
    <property type="evidence" value="ECO:0007669"/>
    <property type="project" value="InterPro"/>
</dbReference>
<dbReference type="EMBL" id="CAJPEV010001837">
    <property type="protein sequence ID" value="CAG0894543.1"/>
    <property type="molecule type" value="Genomic_DNA"/>
</dbReference>
<dbReference type="GO" id="GO:0006643">
    <property type="term" value="P:membrane lipid metabolic process"/>
    <property type="evidence" value="ECO:0007669"/>
    <property type="project" value="TreeGrafter"/>
</dbReference>
<keyword evidence="6 7" id="KW-0472">Membrane</keyword>
<dbReference type="Proteomes" id="UP000677054">
    <property type="component" value="Unassembled WGS sequence"/>
</dbReference>
<accession>A0A7R8XJU1</accession>
<evidence type="ECO:0000256" key="5">
    <source>
        <dbReference type="ARBA" id="ARBA00023098"/>
    </source>
</evidence>
<proteinExistence type="predicted"/>
<evidence type="ECO:0000256" key="4">
    <source>
        <dbReference type="ARBA" id="ARBA00023002"/>
    </source>
</evidence>
<keyword evidence="4" id="KW-0560">Oxidoreductase</keyword>
<keyword evidence="10" id="KW-1185">Reference proteome</keyword>
<evidence type="ECO:0000256" key="1">
    <source>
        <dbReference type="ARBA" id="ARBA00004127"/>
    </source>
</evidence>
<dbReference type="Pfam" id="PF04116">
    <property type="entry name" value="FA_hydroxylase"/>
    <property type="match status" value="1"/>
</dbReference>
<feature type="transmembrane region" description="Helical" evidence="7">
    <location>
        <begin position="159"/>
        <end position="177"/>
    </location>
</feature>
<dbReference type="GO" id="GO:0016020">
    <property type="term" value="C:membrane"/>
    <property type="evidence" value="ECO:0007669"/>
    <property type="project" value="GOC"/>
</dbReference>
<evidence type="ECO:0000256" key="6">
    <source>
        <dbReference type="ARBA" id="ARBA00023136"/>
    </source>
</evidence>
<dbReference type="GO" id="GO:0005783">
    <property type="term" value="C:endoplasmic reticulum"/>
    <property type="evidence" value="ECO:0007669"/>
    <property type="project" value="TreeGrafter"/>
</dbReference>
<dbReference type="EMBL" id="LR901354">
    <property type="protein sequence ID" value="CAD7248422.1"/>
    <property type="molecule type" value="Genomic_DNA"/>
</dbReference>
<evidence type="ECO:0000256" key="2">
    <source>
        <dbReference type="ARBA" id="ARBA00022692"/>
    </source>
</evidence>
<dbReference type="AlphaFoldDB" id="A0A7R8XJU1"/>
<organism evidence="9">
    <name type="scientific">Darwinula stevensoni</name>
    <dbReference type="NCBI Taxonomy" id="69355"/>
    <lineage>
        <taxon>Eukaryota</taxon>
        <taxon>Metazoa</taxon>
        <taxon>Ecdysozoa</taxon>
        <taxon>Arthropoda</taxon>
        <taxon>Crustacea</taxon>
        <taxon>Oligostraca</taxon>
        <taxon>Ostracoda</taxon>
        <taxon>Podocopa</taxon>
        <taxon>Podocopida</taxon>
        <taxon>Darwinulocopina</taxon>
        <taxon>Darwinuloidea</taxon>
        <taxon>Darwinulidae</taxon>
        <taxon>Darwinula</taxon>
    </lineage>
</organism>
<sequence>MFAMFFSQKGMIAAVPLEPKETVTADWYREKCLPEVFDGAFYLPTALLGVPPSHILVHTQMNLMYQFWIHTETISSLGLLEYIINTPSHHRVHHGCNRYCIDKNYAGVLIIWDRIFGTFEPEGEQVVYGLTHAVSTFNPIKLQHKAPMKKYRPKSPRHVQVYAAMQFLFGVMIYAQFMTIHKAWHFHQALLFLGYMGLSMLSLGMMLENDTRGPRIELLRFYMIIWRLTNKQKQS</sequence>
<dbReference type="PANTHER" id="PTHR21624">
    <property type="entry name" value="STEROL DESATURASE-RELATED PROTEIN"/>
    <property type="match status" value="1"/>
</dbReference>
<dbReference type="InterPro" id="IPR051689">
    <property type="entry name" value="Sterol_desaturase/TMEM195"/>
</dbReference>
<keyword evidence="2 7" id="KW-0812">Transmembrane</keyword>
<keyword evidence="3 7" id="KW-1133">Transmembrane helix</keyword>
<comment type="subcellular location">
    <subcellularLocation>
        <location evidence="1">Endomembrane system</location>
        <topology evidence="1">Multi-pass membrane protein</topology>
    </subcellularLocation>
</comment>
<dbReference type="PANTHER" id="PTHR21624:SF1">
    <property type="entry name" value="ALKYLGLYCEROL MONOOXYGENASE"/>
    <property type="match status" value="1"/>
</dbReference>
<evidence type="ECO:0000256" key="3">
    <source>
        <dbReference type="ARBA" id="ARBA00022989"/>
    </source>
</evidence>
<dbReference type="GO" id="GO:0005506">
    <property type="term" value="F:iron ion binding"/>
    <property type="evidence" value="ECO:0007669"/>
    <property type="project" value="InterPro"/>
</dbReference>
<dbReference type="InterPro" id="IPR006694">
    <property type="entry name" value="Fatty_acid_hydroxylase"/>
</dbReference>
<evidence type="ECO:0000256" key="7">
    <source>
        <dbReference type="SAM" id="Phobius"/>
    </source>
</evidence>
<dbReference type="GO" id="GO:0050479">
    <property type="term" value="F:glyceryl-ether monooxygenase activity"/>
    <property type="evidence" value="ECO:0007669"/>
    <property type="project" value="TreeGrafter"/>
</dbReference>
<keyword evidence="5" id="KW-0443">Lipid metabolism</keyword>
<dbReference type="OrthoDB" id="6354873at2759"/>
<evidence type="ECO:0000259" key="8">
    <source>
        <dbReference type="Pfam" id="PF04116"/>
    </source>
</evidence>